<evidence type="ECO:0000313" key="1">
    <source>
        <dbReference type="EMBL" id="GAL87792.1"/>
    </source>
</evidence>
<protein>
    <submittedName>
        <fullName evidence="1">Uncharacterized protein</fullName>
    </submittedName>
</protein>
<proteinExistence type="predicted"/>
<dbReference type="EMBL" id="BBLT01000019">
    <property type="protein sequence ID" value="GAL87792.1"/>
    <property type="molecule type" value="Genomic_DNA"/>
</dbReference>
<name>A0A098LN91_9BACT</name>
<gene>
    <name evidence="1" type="ORF">MYP_5023</name>
</gene>
<dbReference type="eggNOG" id="ENOG5032Q99">
    <property type="taxonomic scope" value="Bacteria"/>
</dbReference>
<reference evidence="1 2" key="1">
    <citation type="submission" date="2014-09" db="EMBL/GenBank/DDBJ databases">
        <title>Sporocytophaga myxococcoides PG-01 genome sequencing.</title>
        <authorList>
            <person name="Liu L."/>
            <person name="Gao P.J."/>
            <person name="Chen G.J."/>
            <person name="Wang L.S."/>
        </authorList>
    </citation>
    <scope>NUCLEOTIDE SEQUENCE [LARGE SCALE GENOMIC DNA]</scope>
    <source>
        <strain evidence="1 2">PG-01</strain>
    </source>
</reference>
<evidence type="ECO:0000313" key="2">
    <source>
        <dbReference type="Proteomes" id="UP000030185"/>
    </source>
</evidence>
<dbReference type="Proteomes" id="UP000030185">
    <property type="component" value="Unassembled WGS sequence"/>
</dbReference>
<comment type="caution">
    <text evidence="1">The sequence shown here is derived from an EMBL/GenBank/DDBJ whole genome shotgun (WGS) entry which is preliminary data.</text>
</comment>
<keyword evidence="2" id="KW-1185">Reference proteome</keyword>
<organism evidence="1 2">
    <name type="scientific">Sporocytophaga myxococcoides</name>
    <dbReference type="NCBI Taxonomy" id="153721"/>
    <lineage>
        <taxon>Bacteria</taxon>
        <taxon>Pseudomonadati</taxon>
        <taxon>Bacteroidota</taxon>
        <taxon>Cytophagia</taxon>
        <taxon>Cytophagales</taxon>
        <taxon>Cytophagaceae</taxon>
        <taxon>Sporocytophaga</taxon>
    </lineage>
</organism>
<dbReference type="AlphaFoldDB" id="A0A098LN91"/>
<dbReference type="RefSeq" id="WP_156140826.1">
    <property type="nucleotide sequence ID" value="NZ_BBLT01000019.1"/>
</dbReference>
<accession>A0A098LN91</accession>
<dbReference type="OrthoDB" id="714297at2"/>
<sequence length="185" mass="21509">MNNIIYLSFILIFICFSCNQKSQTKITEPIEDYSYKGSGKYYFDFDAIEHYSLAIDIRDVDKKANNPRGTMEVLYRESEFISDTLYIDSLTDLNFNKYSINKIYFDSINQIFRDKYQPEIMGTTCIPWFSDILVFKKSNSISGVAKVCFHCLKHNIVGSKTETRGLGQSNDYEKLEQILIKNKGQ</sequence>